<dbReference type="Gene3D" id="3.40.50.720">
    <property type="entry name" value="NAD(P)-binding Rossmann-like Domain"/>
    <property type="match status" value="1"/>
</dbReference>
<sequence length="610" mass="67186">MVELGLLYLGMGVSGGEEGDRHGPSLMLGGSFEAYKYVEDTLLKVAAQVPNSGPCVTYIGKGGSGNFVKMVYHNGLLLPSETSRFFCPSGDVDDDTHESAVTRWVVLIAGSNDYWNSRYQADIYHACQLLKEGGLKDENIIIFMYDDISFNEENPRPGIIINSPHGEDVYEGVPKDYTGEDVFVDNFFAVILGNKTALSGSSGKSSFINKITRVDVDLQPYAFTTKSLFVALAHLRAAVLFFLDISGSCGYSIAAQAALFFHSIKSMFMNKPLIIICNKTDLQPLEGISKEDMKLVMQMKVEAMKTVIGQGGDPLNDEGVLLTMSTLIEEWVVSVKNAACESFMLQCQNLETKRSGHPVYLRQFWKVWQSNQQPKRKIGSLKGIWRKIMVVPVCTLLVALNNDTDGFNPLIQPRQVIFGITITQVIAPTRQTSTPSSLLSYQTTQSTTAFIISPSAKTLKESTQLGFAEETLHQMCAGVVCLNDSRLQLTELCPNQEAIGWYNNCMLRYSNCSIFSTKEDLPVFSMHNVDNVSNGDEFNQVLGNLFANLKSKAASSDSHYKFVTGEVNVFEFSEHICPVQCTLGLSELSYGNCIEGAINGISGCCDRKQG</sequence>
<dbReference type="InParanoid" id="F6H842"/>
<dbReference type="Pfam" id="PF06858">
    <property type="entry name" value="NOG1"/>
    <property type="match status" value="1"/>
</dbReference>
<evidence type="ECO:0000259" key="4">
    <source>
        <dbReference type="PROSITE" id="PS51473"/>
    </source>
</evidence>
<accession>F6H842</accession>
<protein>
    <recommendedName>
        <fullName evidence="4">Gnk2-homologous domain-containing protein</fullName>
    </recommendedName>
</protein>
<evidence type="ECO:0000256" key="1">
    <source>
        <dbReference type="ARBA" id="ARBA00009941"/>
    </source>
</evidence>
<dbReference type="HOGENOM" id="CLU_447919_0_0_1"/>
<dbReference type="eggNOG" id="KOG1490">
    <property type="taxonomic scope" value="Eukaryota"/>
</dbReference>
<evidence type="ECO:0000256" key="3">
    <source>
        <dbReference type="ARBA" id="ARBA00022737"/>
    </source>
</evidence>
<dbReference type="Pfam" id="PF03446">
    <property type="entry name" value="NAD_binding_2"/>
    <property type="match status" value="1"/>
</dbReference>
<dbReference type="GO" id="GO:0004197">
    <property type="term" value="F:cysteine-type endopeptidase activity"/>
    <property type="evidence" value="ECO:0000318"/>
    <property type="project" value="GO_Central"/>
</dbReference>
<dbReference type="InterPro" id="IPR010674">
    <property type="entry name" value="NOG1_Rossman_fold_dom"/>
</dbReference>
<comment type="similarity">
    <text evidence="1">Belongs to the peptidase C13 family.</text>
</comment>
<keyword evidence="2" id="KW-0732">Signal</keyword>
<dbReference type="Proteomes" id="UP000009183">
    <property type="component" value="Unassembled WGS sequence, unordered"/>
</dbReference>
<dbReference type="PaxDb" id="29760-VIT_00s0262g00110.t01"/>
<dbReference type="Gene3D" id="3.40.50.300">
    <property type="entry name" value="P-loop containing nucleotide triphosphate hydrolases"/>
    <property type="match status" value="1"/>
</dbReference>
<dbReference type="PRINTS" id="PR00776">
    <property type="entry name" value="HEMOGLOBNASE"/>
</dbReference>
<dbReference type="SMR" id="F6H842"/>
<dbReference type="Pfam" id="PF01650">
    <property type="entry name" value="Peptidase_C13"/>
    <property type="match status" value="1"/>
</dbReference>
<gene>
    <name evidence="5" type="ORF">VIT_00s0262g00110</name>
</gene>
<dbReference type="eggNOG" id="KOG2653">
    <property type="taxonomic scope" value="Eukaryota"/>
</dbReference>
<dbReference type="eggNOG" id="KOG1348">
    <property type="taxonomic scope" value="Eukaryota"/>
</dbReference>
<dbReference type="FunFam" id="3.40.50.720:FF:001452">
    <property type="entry name" value="Uncharacterized protein"/>
    <property type="match status" value="1"/>
</dbReference>
<reference evidence="6" key="1">
    <citation type="journal article" date="2007" name="Nature">
        <title>The grapevine genome sequence suggests ancestral hexaploidization in major angiosperm phyla.</title>
        <authorList>
            <consortium name="The French-Italian Public Consortium for Grapevine Genome Characterization."/>
            <person name="Jaillon O."/>
            <person name="Aury J.-M."/>
            <person name="Noel B."/>
            <person name="Policriti A."/>
            <person name="Clepet C."/>
            <person name="Casagrande A."/>
            <person name="Choisne N."/>
            <person name="Aubourg S."/>
            <person name="Vitulo N."/>
            <person name="Jubin C."/>
            <person name="Vezzi A."/>
            <person name="Legeai F."/>
            <person name="Hugueney P."/>
            <person name="Dasilva C."/>
            <person name="Horner D."/>
            <person name="Mica E."/>
            <person name="Jublot D."/>
            <person name="Poulain J."/>
            <person name="Bruyere C."/>
            <person name="Billault A."/>
            <person name="Segurens B."/>
            <person name="Gouyvenoux M."/>
            <person name="Ugarte E."/>
            <person name="Cattonaro F."/>
            <person name="Anthouard V."/>
            <person name="Vico V."/>
            <person name="Del Fabbro C."/>
            <person name="Alaux M."/>
            <person name="Di Gaspero G."/>
            <person name="Dumas V."/>
            <person name="Felice N."/>
            <person name="Paillard S."/>
            <person name="Juman I."/>
            <person name="Moroldo M."/>
            <person name="Scalabrin S."/>
            <person name="Canaguier A."/>
            <person name="Le Clainche I."/>
            <person name="Malacrida G."/>
            <person name="Durand E."/>
            <person name="Pesole G."/>
            <person name="Laucou V."/>
            <person name="Chatelet P."/>
            <person name="Merdinoglu D."/>
            <person name="Delledonne M."/>
            <person name="Pezzotti M."/>
            <person name="Lecharny A."/>
            <person name="Scarpelli C."/>
            <person name="Artiguenave F."/>
            <person name="Pe M.E."/>
            <person name="Valle G."/>
            <person name="Morgante M."/>
            <person name="Caboche M."/>
            <person name="Adam-Blondon A.-F."/>
            <person name="Weissenbach J."/>
            <person name="Quetier F."/>
            <person name="Wincker P."/>
        </authorList>
    </citation>
    <scope>NUCLEOTIDE SEQUENCE [LARGE SCALE GENOMIC DNA]</scope>
    <source>
        <strain evidence="6">cv. Pinot noir / PN40024</strain>
    </source>
</reference>
<dbReference type="InterPro" id="IPR002902">
    <property type="entry name" value="GNK2"/>
</dbReference>
<dbReference type="PROSITE" id="PS51473">
    <property type="entry name" value="GNK2"/>
    <property type="match status" value="1"/>
</dbReference>
<dbReference type="SUPFAM" id="SSF51735">
    <property type="entry name" value="NAD(P)-binding Rossmann-fold domains"/>
    <property type="match status" value="1"/>
</dbReference>
<dbReference type="AlphaFoldDB" id="F6H842"/>
<keyword evidence="3" id="KW-0677">Repeat</keyword>
<organism evidence="5 6">
    <name type="scientific">Vitis vinifera</name>
    <name type="common">Grape</name>
    <dbReference type="NCBI Taxonomy" id="29760"/>
    <lineage>
        <taxon>Eukaryota</taxon>
        <taxon>Viridiplantae</taxon>
        <taxon>Streptophyta</taxon>
        <taxon>Embryophyta</taxon>
        <taxon>Tracheophyta</taxon>
        <taxon>Spermatophyta</taxon>
        <taxon>Magnoliopsida</taxon>
        <taxon>eudicotyledons</taxon>
        <taxon>Gunneridae</taxon>
        <taxon>Pentapetalae</taxon>
        <taxon>rosids</taxon>
        <taxon>Vitales</taxon>
        <taxon>Vitaceae</taxon>
        <taxon>Viteae</taxon>
        <taxon>Vitis</taxon>
    </lineage>
</organism>
<dbReference type="PANTHER" id="PTHR12000:SF50">
    <property type="entry name" value="VACUOLAR-PROCESSING ENZYME GAMMA-ISOZYME"/>
    <property type="match status" value="1"/>
</dbReference>
<dbReference type="InterPro" id="IPR027417">
    <property type="entry name" value="P-loop_NTPase"/>
</dbReference>
<dbReference type="GO" id="GO:0005525">
    <property type="term" value="F:GTP binding"/>
    <property type="evidence" value="ECO:0007669"/>
    <property type="project" value="InterPro"/>
</dbReference>
<keyword evidence="6" id="KW-1185">Reference proteome</keyword>
<dbReference type="SUPFAM" id="SSF52540">
    <property type="entry name" value="P-loop containing nucleoside triphosphate hydrolases"/>
    <property type="match status" value="1"/>
</dbReference>
<dbReference type="InterPro" id="IPR038408">
    <property type="entry name" value="GNK2_sf"/>
</dbReference>
<dbReference type="Gene3D" id="3.40.50.1460">
    <property type="match status" value="1"/>
</dbReference>
<dbReference type="EMBL" id="FN595266">
    <property type="protein sequence ID" value="CCB48385.1"/>
    <property type="molecule type" value="Genomic_DNA"/>
</dbReference>
<dbReference type="GO" id="GO:0005773">
    <property type="term" value="C:vacuole"/>
    <property type="evidence" value="ECO:0007669"/>
    <property type="project" value="GOC"/>
</dbReference>
<evidence type="ECO:0000313" key="5">
    <source>
        <dbReference type="EMBL" id="CCB48385.1"/>
    </source>
</evidence>
<dbReference type="GO" id="GO:0006624">
    <property type="term" value="P:vacuolar protein processing"/>
    <property type="evidence" value="ECO:0000318"/>
    <property type="project" value="GO_Central"/>
</dbReference>
<dbReference type="STRING" id="29760.F6H842"/>
<dbReference type="Gene3D" id="3.30.430.20">
    <property type="entry name" value="Gnk2 domain, C-X8-C-X2-C motif"/>
    <property type="match status" value="1"/>
</dbReference>
<name>F6H842_VITVI</name>
<dbReference type="CDD" id="cd23509">
    <property type="entry name" value="Gnk2-like"/>
    <property type="match status" value="1"/>
</dbReference>
<dbReference type="PANTHER" id="PTHR12000">
    <property type="entry name" value="HEMOGLOBINASE FAMILY MEMBER"/>
    <property type="match status" value="1"/>
</dbReference>
<dbReference type="GO" id="GO:0051603">
    <property type="term" value="P:proteolysis involved in protein catabolic process"/>
    <property type="evidence" value="ECO:0000318"/>
    <property type="project" value="GO_Central"/>
</dbReference>
<dbReference type="OrthoDB" id="192611at2759"/>
<evidence type="ECO:0000256" key="2">
    <source>
        <dbReference type="ARBA" id="ARBA00022729"/>
    </source>
</evidence>
<dbReference type="GO" id="GO:0016616">
    <property type="term" value="F:oxidoreductase activity, acting on the CH-OH group of donors, NAD or NADP as acceptor"/>
    <property type="evidence" value="ECO:0007669"/>
    <property type="project" value="UniProtKB-ARBA"/>
</dbReference>
<dbReference type="InterPro" id="IPR001096">
    <property type="entry name" value="Peptidase_C13"/>
</dbReference>
<dbReference type="InterPro" id="IPR006115">
    <property type="entry name" value="6PGDH_NADP-bd"/>
</dbReference>
<feature type="domain" description="Gnk2-homologous" evidence="4">
    <location>
        <begin position="520"/>
        <end position="610"/>
    </location>
</feature>
<dbReference type="GO" id="GO:0050661">
    <property type="term" value="F:NADP binding"/>
    <property type="evidence" value="ECO:0007669"/>
    <property type="project" value="InterPro"/>
</dbReference>
<evidence type="ECO:0000313" key="6">
    <source>
        <dbReference type="Proteomes" id="UP000009183"/>
    </source>
</evidence>
<proteinExistence type="inferred from homology"/>
<dbReference type="InterPro" id="IPR036291">
    <property type="entry name" value="NAD(P)-bd_dom_sf"/>
</dbReference>